<gene>
    <name evidence="4" type="primary">LOC109717956</name>
</gene>
<feature type="domain" description="Reverse transcriptase Ty1/copia-type" evidence="2">
    <location>
        <begin position="112"/>
        <end position="200"/>
    </location>
</feature>
<evidence type="ECO:0000313" key="4">
    <source>
        <dbReference type="RefSeq" id="XP_020099512.1"/>
    </source>
</evidence>
<dbReference type="AlphaFoldDB" id="A0A6P5FV27"/>
<organism evidence="3 4">
    <name type="scientific">Ananas comosus</name>
    <name type="common">Pineapple</name>
    <name type="synonym">Ananas ananas</name>
    <dbReference type="NCBI Taxonomy" id="4615"/>
    <lineage>
        <taxon>Eukaryota</taxon>
        <taxon>Viridiplantae</taxon>
        <taxon>Streptophyta</taxon>
        <taxon>Embryophyta</taxon>
        <taxon>Tracheophyta</taxon>
        <taxon>Spermatophyta</taxon>
        <taxon>Magnoliopsida</taxon>
        <taxon>Liliopsida</taxon>
        <taxon>Poales</taxon>
        <taxon>Bromeliaceae</taxon>
        <taxon>Bromelioideae</taxon>
        <taxon>Ananas</taxon>
    </lineage>
</organism>
<feature type="compositionally biased region" description="Low complexity" evidence="1">
    <location>
        <begin position="45"/>
        <end position="55"/>
    </location>
</feature>
<dbReference type="Proteomes" id="UP000515123">
    <property type="component" value="Linkage group 12"/>
</dbReference>
<dbReference type="Pfam" id="PF07727">
    <property type="entry name" value="RVT_2"/>
    <property type="match status" value="1"/>
</dbReference>
<sequence>MVHGIGIQKKKGKGLIDQEIEETDNVPTDNDTPSPMTPALALLGPSSSTPSSSSSRVRLRRLEDIYNEADVIDSENLLCLHLNEEPLTVEEALQKDVWRTAINEEIRAIEKNKTWKLTSLPIGHKASRVRWIYKIKHSADGQIIQYKAQLVAKGYKQEKGVDYEEVFAPVARFDTVRLILAIVAYHGWQVHQMDVKLAFLIS</sequence>
<feature type="compositionally biased region" description="Polar residues" evidence="1">
    <location>
        <begin position="25"/>
        <end position="34"/>
    </location>
</feature>
<dbReference type="RefSeq" id="XP_020099512.1">
    <property type="nucleotide sequence ID" value="XM_020243923.1"/>
</dbReference>
<feature type="region of interest" description="Disordered" evidence="1">
    <location>
        <begin position="1"/>
        <end position="56"/>
    </location>
</feature>
<name>A0A6P5FV27_ANACO</name>
<dbReference type="InterPro" id="IPR013103">
    <property type="entry name" value="RVT_2"/>
</dbReference>
<reference evidence="4" key="2">
    <citation type="submission" date="2025-08" db="UniProtKB">
        <authorList>
            <consortium name="RefSeq"/>
        </authorList>
    </citation>
    <scope>IDENTIFICATION</scope>
    <source>
        <tissue evidence="4">Leaf</tissue>
    </source>
</reference>
<protein>
    <submittedName>
        <fullName evidence="4">Uncharacterized protein LOC109717956</fullName>
    </submittedName>
</protein>
<reference evidence="3" key="1">
    <citation type="journal article" date="2015" name="Nat. Genet.">
        <title>The pineapple genome and the evolution of CAM photosynthesis.</title>
        <authorList>
            <person name="Ming R."/>
            <person name="VanBuren R."/>
            <person name="Wai C.M."/>
            <person name="Tang H."/>
            <person name="Schatz M.C."/>
            <person name="Bowers J.E."/>
            <person name="Lyons E."/>
            <person name="Wang M.L."/>
            <person name="Chen J."/>
            <person name="Biggers E."/>
            <person name="Zhang J."/>
            <person name="Huang L."/>
            <person name="Zhang L."/>
            <person name="Miao W."/>
            <person name="Zhang J."/>
            <person name="Ye Z."/>
            <person name="Miao C."/>
            <person name="Lin Z."/>
            <person name="Wang H."/>
            <person name="Zhou H."/>
            <person name="Yim W.C."/>
            <person name="Priest H.D."/>
            <person name="Zheng C."/>
            <person name="Woodhouse M."/>
            <person name="Edger P.P."/>
            <person name="Guyot R."/>
            <person name="Guo H.B."/>
            <person name="Guo H."/>
            <person name="Zheng G."/>
            <person name="Singh R."/>
            <person name="Sharma A."/>
            <person name="Min X."/>
            <person name="Zheng Y."/>
            <person name="Lee H."/>
            <person name="Gurtowski J."/>
            <person name="Sedlazeck F.J."/>
            <person name="Harkess A."/>
            <person name="McKain M.R."/>
            <person name="Liao Z."/>
            <person name="Fang J."/>
            <person name="Liu J."/>
            <person name="Zhang X."/>
            <person name="Zhang Q."/>
            <person name="Hu W."/>
            <person name="Qin Y."/>
            <person name="Wang K."/>
            <person name="Chen L.Y."/>
            <person name="Shirley N."/>
            <person name="Lin Y.R."/>
            <person name="Liu L.Y."/>
            <person name="Hernandez A.G."/>
            <person name="Wright C.L."/>
            <person name="Bulone V."/>
            <person name="Tuskan G.A."/>
            <person name="Heath K."/>
            <person name="Zee F."/>
            <person name="Moore P.H."/>
            <person name="Sunkar R."/>
            <person name="Leebens-Mack J.H."/>
            <person name="Mockler T."/>
            <person name="Bennetzen J.L."/>
            <person name="Freeling M."/>
            <person name="Sankoff D."/>
            <person name="Paterson A.H."/>
            <person name="Zhu X."/>
            <person name="Yang X."/>
            <person name="Smith J.A."/>
            <person name="Cushman J.C."/>
            <person name="Paull R.E."/>
            <person name="Yu Q."/>
        </authorList>
    </citation>
    <scope>NUCLEOTIDE SEQUENCE [LARGE SCALE GENOMIC DNA]</scope>
    <source>
        <strain evidence="3">cv. F153</strain>
    </source>
</reference>
<keyword evidence="3" id="KW-1185">Reference proteome</keyword>
<accession>A0A6P5FV27</accession>
<dbReference type="OrthoDB" id="1930494at2759"/>
<evidence type="ECO:0000256" key="1">
    <source>
        <dbReference type="SAM" id="MobiDB-lite"/>
    </source>
</evidence>
<proteinExistence type="predicted"/>
<evidence type="ECO:0000313" key="3">
    <source>
        <dbReference type="Proteomes" id="UP000515123"/>
    </source>
</evidence>
<dbReference type="GeneID" id="109717956"/>
<evidence type="ECO:0000259" key="2">
    <source>
        <dbReference type="Pfam" id="PF07727"/>
    </source>
</evidence>